<dbReference type="PROSITE" id="PS50985">
    <property type="entry name" value="GRAS"/>
    <property type="match status" value="1"/>
</dbReference>
<evidence type="ECO:0000256" key="3">
    <source>
        <dbReference type="PROSITE-ProRule" id="PRU01191"/>
    </source>
</evidence>
<keyword evidence="2" id="KW-0804">Transcription</keyword>
<gene>
    <name evidence="4" type="ORF">LIER_17913</name>
</gene>
<evidence type="ECO:0000313" key="5">
    <source>
        <dbReference type="Proteomes" id="UP001454036"/>
    </source>
</evidence>
<comment type="caution">
    <text evidence="3">Lacks conserved residue(s) required for the propagation of feature annotation.</text>
</comment>
<dbReference type="InterPro" id="IPR005202">
    <property type="entry name" value="TF_GRAS"/>
</dbReference>
<organism evidence="4 5">
    <name type="scientific">Lithospermum erythrorhizon</name>
    <name type="common">Purple gromwell</name>
    <name type="synonym">Lithospermum officinale var. erythrorhizon</name>
    <dbReference type="NCBI Taxonomy" id="34254"/>
    <lineage>
        <taxon>Eukaryota</taxon>
        <taxon>Viridiplantae</taxon>
        <taxon>Streptophyta</taxon>
        <taxon>Embryophyta</taxon>
        <taxon>Tracheophyta</taxon>
        <taxon>Spermatophyta</taxon>
        <taxon>Magnoliopsida</taxon>
        <taxon>eudicotyledons</taxon>
        <taxon>Gunneridae</taxon>
        <taxon>Pentapetalae</taxon>
        <taxon>asterids</taxon>
        <taxon>lamiids</taxon>
        <taxon>Boraginales</taxon>
        <taxon>Boraginaceae</taxon>
        <taxon>Boraginoideae</taxon>
        <taxon>Lithospermeae</taxon>
        <taxon>Lithospermum</taxon>
    </lineage>
</organism>
<comment type="caution">
    <text evidence="4">The sequence shown here is derived from an EMBL/GenBank/DDBJ whole genome shotgun (WGS) entry which is preliminary data.</text>
</comment>
<feature type="region of interest" description="SAW" evidence="3">
    <location>
        <begin position="43"/>
        <end position="111"/>
    </location>
</feature>
<evidence type="ECO:0000256" key="2">
    <source>
        <dbReference type="ARBA" id="ARBA00023163"/>
    </source>
</evidence>
<protein>
    <submittedName>
        <fullName evidence="4">Uncharacterized protein</fullName>
    </submittedName>
</protein>
<proteinExistence type="inferred from homology"/>
<reference evidence="4 5" key="1">
    <citation type="submission" date="2024-01" db="EMBL/GenBank/DDBJ databases">
        <title>The complete chloroplast genome sequence of Lithospermum erythrorhizon: insights into the phylogenetic relationship among Boraginaceae species and the maternal lineages of purple gromwells.</title>
        <authorList>
            <person name="Okada T."/>
            <person name="Watanabe K."/>
        </authorList>
    </citation>
    <scope>NUCLEOTIDE SEQUENCE [LARGE SCALE GENOMIC DNA]</scope>
</reference>
<comment type="similarity">
    <text evidence="3">Belongs to the GRAS family.</text>
</comment>
<evidence type="ECO:0000313" key="4">
    <source>
        <dbReference type="EMBL" id="GAA0161644.1"/>
    </source>
</evidence>
<dbReference type="Proteomes" id="UP001454036">
    <property type="component" value="Unassembled WGS sequence"/>
</dbReference>
<keyword evidence="1" id="KW-0805">Transcription regulation</keyword>
<sequence length="148" mass="17184">MRKLPTKIIFVVVEEELFKFTTRVRENKCFLEFFNEALQHYSALYESILSSLGACKFAARGFRRKSVSYNNVAQAKLLISLFNVGYWVQHEQCRLILSWKSRPLVSASVWVPISRQRLSIGTIPLTNILGHSSTKVLFKYRQTHETLI</sequence>
<accession>A0AAV3QC35</accession>
<dbReference type="Pfam" id="PF03514">
    <property type="entry name" value="GRAS"/>
    <property type="match status" value="1"/>
</dbReference>
<evidence type="ECO:0000256" key="1">
    <source>
        <dbReference type="ARBA" id="ARBA00023015"/>
    </source>
</evidence>
<name>A0AAV3QC35_LITER</name>
<dbReference type="EMBL" id="BAABME010004234">
    <property type="protein sequence ID" value="GAA0161644.1"/>
    <property type="molecule type" value="Genomic_DNA"/>
</dbReference>
<keyword evidence="5" id="KW-1185">Reference proteome</keyword>
<dbReference type="AlphaFoldDB" id="A0AAV3QC35"/>